<dbReference type="EMBL" id="SBKN01000011">
    <property type="protein sequence ID" value="RXR19451.1"/>
    <property type="molecule type" value="Genomic_DNA"/>
</dbReference>
<comment type="caution">
    <text evidence="1">The sequence shown here is derived from an EMBL/GenBank/DDBJ whole genome shotgun (WGS) entry which is preliminary data.</text>
</comment>
<evidence type="ECO:0000313" key="1">
    <source>
        <dbReference type="EMBL" id="RXR19451.1"/>
    </source>
</evidence>
<gene>
    <name evidence="1" type="ORF">EQG61_13455</name>
</gene>
<reference evidence="2" key="1">
    <citation type="submission" date="2019-01" db="EMBL/GenBank/DDBJ databases">
        <title>Cytophagaceae bacterium strain CAR-16.</title>
        <authorList>
            <person name="Chen W.-M."/>
        </authorList>
    </citation>
    <scope>NUCLEOTIDE SEQUENCE [LARGE SCALE GENOMIC DNA]</scope>
    <source>
        <strain evidence="2">WWJ-16</strain>
    </source>
</reference>
<organism evidence="1 2">
    <name type="scientific">Flavobacterium stagni</name>
    <dbReference type="NCBI Taxonomy" id="2506421"/>
    <lineage>
        <taxon>Bacteria</taxon>
        <taxon>Pseudomonadati</taxon>
        <taxon>Bacteroidota</taxon>
        <taxon>Flavobacteriia</taxon>
        <taxon>Flavobacteriales</taxon>
        <taxon>Flavobacteriaceae</taxon>
        <taxon>Flavobacterium</taxon>
    </lineage>
</organism>
<dbReference type="InterPro" id="IPR046584">
    <property type="entry name" value="DUF6642"/>
</dbReference>
<dbReference type="OrthoDB" id="1142747at2"/>
<keyword evidence="2" id="KW-1185">Reference proteome</keyword>
<sequence>MEAIKVYCLEVIPDLSSANTSSIPYSLEQLALQGGVSNVYATCDSMEGLEAQLETLLYEDRQFKDYTLLYFVVEGAEDYMEIDGYTYGLGELAELFEGKLRGKHVHFANTKTLDLDTADSQYFLDVTGAQSLSGYTRSMPILSTPLDCQFFALAADYDDVREWTEALYQKHYAQCKTLGFTLYY</sequence>
<dbReference type="Pfam" id="PF20347">
    <property type="entry name" value="DUF6642"/>
    <property type="match status" value="1"/>
</dbReference>
<evidence type="ECO:0000313" key="2">
    <source>
        <dbReference type="Proteomes" id="UP000289857"/>
    </source>
</evidence>
<proteinExistence type="predicted"/>
<protein>
    <submittedName>
        <fullName evidence="1">Uncharacterized protein</fullName>
    </submittedName>
</protein>
<dbReference type="RefSeq" id="WP_129462468.1">
    <property type="nucleotide sequence ID" value="NZ_SBKN01000011.1"/>
</dbReference>
<dbReference type="AlphaFoldDB" id="A0A4Q1K4U1"/>
<name>A0A4Q1K4U1_9FLAO</name>
<dbReference type="Proteomes" id="UP000289857">
    <property type="component" value="Unassembled WGS sequence"/>
</dbReference>
<accession>A0A4Q1K4U1</accession>